<dbReference type="InterPro" id="IPR010982">
    <property type="entry name" value="Lambda_DNA-bd_dom_sf"/>
</dbReference>
<dbReference type="InterPro" id="IPR001387">
    <property type="entry name" value="Cro/C1-type_HTH"/>
</dbReference>
<gene>
    <name evidence="3" type="ORF">SDC9_176224</name>
</gene>
<evidence type="ECO:0000256" key="1">
    <source>
        <dbReference type="ARBA" id="ARBA00023125"/>
    </source>
</evidence>
<dbReference type="PANTHER" id="PTHR46558:SF11">
    <property type="entry name" value="HTH-TYPE TRANSCRIPTIONAL REGULATOR XRE"/>
    <property type="match status" value="1"/>
</dbReference>
<evidence type="ECO:0000313" key="3">
    <source>
        <dbReference type="EMBL" id="MPN28779.1"/>
    </source>
</evidence>
<dbReference type="SUPFAM" id="SSF47413">
    <property type="entry name" value="lambda repressor-like DNA-binding domains"/>
    <property type="match status" value="1"/>
</dbReference>
<dbReference type="Gene3D" id="1.10.260.40">
    <property type="entry name" value="lambda repressor-like DNA-binding domains"/>
    <property type="match status" value="1"/>
</dbReference>
<dbReference type="EMBL" id="VSSQ01079191">
    <property type="protein sequence ID" value="MPN28779.1"/>
    <property type="molecule type" value="Genomic_DNA"/>
</dbReference>
<proteinExistence type="predicted"/>
<accession>A0A645GSI8</accession>
<dbReference type="Pfam" id="PF01381">
    <property type="entry name" value="HTH_3"/>
    <property type="match status" value="1"/>
</dbReference>
<organism evidence="3">
    <name type="scientific">bioreactor metagenome</name>
    <dbReference type="NCBI Taxonomy" id="1076179"/>
    <lineage>
        <taxon>unclassified sequences</taxon>
        <taxon>metagenomes</taxon>
        <taxon>ecological metagenomes</taxon>
    </lineage>
</organism>
<dbReference type="GO" id="GO:0003677">
    <property type="term" value="F:DNA binding"/>
    <property type="evidence" value="ECO:0007669"/>
    <property type="project" value="UniProtKB-KW"/>
</dbReference>
<dbReference type="AlphaFoldDB" id="A0A645GSI8"/>
<dbReference type="SMART" id="SM00530">
    <property type="entry name" value="HTH_XRE"/>
    <property type="match status" value="1"/>
</dbReference>
<evidence type="ECO:0000259" key="2">
    <source>
        <dbReference type="PROSITE" id="PS50943"/>
    </source>
</evidence>
<reference evidence="3" key="1">
    <citation type="submission" date="2019-08" db="EMBL/GenBank/DDBJ databases">
        <authorList>
            <person name="Kucharzyk K."/>
            <person name="Murdoch R.W."/>
            <person name="Higgins S."/>
            <person name="Loffler F."/>
        </authorList>
    </citation>
    <scope>NUCLEOTIDE SEQUENCE</scope>
</reference>
<dbReference type="PROSITE" id="PS50943">
    <property type="entry name" value="HTH_CROC1"/>
    <property type="match status" value="1"/>
</dbReference>
<dbReference type="CDD" id="cd00093">
    <property type="entry name" value="HTH_XRE"/>
    <property type="match status" value="1"/>
</dbReference>
<dbReference type="PANTHER" id="PTHR46558">
    <property type="entry name" value="TRACRIPTIONAL REGULATORY PROTEIN-RELATED-RELATED"/>
    <property type="match status" value="1"/>
</dbReference>
<protein>
    <recommendedName>
        <fullName evidence="2">HTH cro/C1-type domain-containing protein</fullName>
    </recommendedName>
</protein>
<sequence>MSRLTIARRLKALRKDSGMTQFQVAQSVNISNTTLSQYESGKRLPCFDTLCDLANLFDVSTDYLLGMTDRAAPGEGAFAEEEVAALIKLKRIDPVLFSSMLSATSLPQTEREVFSGLAKVYVGYIAK</sequence>
<comment type="caution">
    <text evidence="3">The sequence shown here is derived from an EMBL/GenBank/DDBJ whole genome shotgun (WGS) entry which is preliminary data.</text>
</comment>
<keyword evidence="1" id="KW-0238">DNA-binding</keyword>
<feature type="domain" description="HTH cro/C1-type" evidence="2">
    <location>
        <begin position="10"/>
        <end position="64"/>
    </location>
</feature>
<name>A0A645GSI8_9ZZZZ</name>